<dbReference type="PROSITE" id="PS50943">
    <property type="entry name" value="HTH_CROC1"/>
    <property type="match status" value="1"/>
</dbReference>
<dbReference type="NCBIfam" id="TIGR02607">
    <property type="entry name" value="antidote_HigA"/>
    <property type="match status" value="1"/>
</dbReference>
<dbReference type="EMBL" id="JXBY01000010">
    <property type="protein sequence ID" value="KJY58202.1"/>
    <property type="molecule type" value="Genomic_DNA"/>
</dbReference>
<comment type="caution">
    <text evidence="3">The sequence shown here is derived from an EMBL/GenBank/DDBJ whole genome shotgun (WGS) entry which is preliminary data.</text>
</comment>
<dbReference type="PATRIC" id="fig|1218493.3.peg.407"/>
<name>A0A0F4LH70_9LACO</name>
<dbReference type="OrthoDB" id="9798100at2"/>
<sequence length="98" mass="11232">MAKISTPTIGEILKEEFMKPLQISAYKLAKLIGVPTSRIQNILHDRIGITVDTSIRLGRIFGMSDKYFLNLQEDIDFRNAKAKKGKEYDQIKRYQSAL</sequence>
<dbReference type="CDD" id="cd00093">
    <property type="entry name" value="HTH_XRE"/>
    <property type="match status" value="1"/>
</dbReference>
<dbReference type="PANTHER" id="PTHR36924">
    <property type="entry name" value="ANTITOXIN HIGA-1"/>
    <property type="match status" value="1"/>
</dbReference>
<evidence type="ECO:0000256" key="1">
    <source>
        <dbReference type="ARBA" id="ARBA00023125"/>
    </source>
</evidence>
<dbReference type="InterPro" id="IPR013430">
    <property type="entry name" value="Toxin_antidote_HigA"/>
</dbReference>
<keyword evidence="1" id="KW-0238">DNA-binding</keyword>
<dbReference type="STRING" id="1218493.JF76_03830"/>
<dbReference type="HOGENOM" id="CLU_140230_5_2_9"/>
<dbReference type="InterPro" id="IPR010982">
    <property type="entry name" value="Lambda_DNA-bd_dom_sf"/>
</dbReference>
<organism evidence="3 4">
    <name type="scientific">Lactobacillus kullabergensis</name>
    <dbReference type="NCBI Taxonomy" id="1218493"/>
    <lineage>
        <taxon>Bacteria</taxon>
        <taxon>Bacillati</taxon>
        <taxon>Bacillota</taxon>
        <taxon>Bacilli</taxon>
        <taxon>Lactobacillales</taxon>
        <taxon>Lactobacillaceae</taxon>
        <taxon>Lactobacillus</taxon>
    </lineage>
</organism>
<proteinExistence type="predicted"/>
<gene>
    <name evidence="3" type="primary">plnY</name>
    <name evidence="3" type="ORF">JF76_03830</name>
</gene>
<protein>
    <submittedName>
        <fullName evidence="3">Plasmid maintenance system antidote protein</fullName>
    </submittedName>
</protein>
<accession>A0A0F4LH70</accession>
<dbReference type="PANTHER" id="PTHR36924:SF1">
    <property type="entry name" value="ANTITOXIN HIGA-1"/>
    <property type="match status" value="1"/>
</dbReference>
<feature type="domain" description="HTH cro/C1-type" evidence="2">
    <location>
        <begin position="28"/>
        <end position="68"/>
    </location>
</feature>
<evidence type="ECO:0000313" key="3">
    <source>
        <dbReference type="EMBL" id="KJY58202.1"/>
    </source>
</evidence>
<dbReference type="RefSeq" id="WP_045927586.1">
    <property type="nucleotide sequence ID" value="NZ_JBHSZS010000006.1"/>
</dbReference>
<dbReference type="Gene3D" id="1.10.260.40">
    <property type="entry name" value="lambda repressor-like DNA-binding domains"/>
    <property type="match status" value="1"/>
</dbReference>
<dbReference type="GO" id="GO:0003677">
    <property type="term" value="F:DNA binding"/>
    <property type="evidence" value="ECO:0007669"/>
    <property type="project" value="UniProtKB-KW"/>
</dbReference>
<dbReference type="AlphaFoldDB" id="A0A0F4LH70"/>
<dbReference type="InterPro" id="IPR001387">
    <property type="entry name" value="Cro/C1-type_HTH"/>
</dbReference>
<dbReference type="Proteomes" id="UP000033533">
    <property type="component" value="Unassembled WGS sequence"/>
</dbReference>
<reference evidence="3 4" key="1">
    <citation type="submission" date="2014-12" db="EMBL/GenBank/DDBJ databases">
        <title>Comparative genomics of the lactic acid bacteria isolated from the honey bee gut.</title>
        <authorList>
            <person name="Ellegaard K.M."/>
            <person name="Tamarit D."/>
            <person name="Javelind E."/>
            <person name="Olofsson T."/>
            <person name="Andersson S.G."/>
            <person name="Vasquez A."/>
        </authorList>
    </citation>
    <scope>NUCLEOTIDE SEQUENCE [LARGE SCALE GENOMIC DNA]</scope>
    <source>
        <strain evidence="3 4">Biut2</strain>
    </source>
</reference>
<evidence type="ECO:0000259" key="2">
    <source>
        <dbReference type="PROSITE" id="PS50943"/>
    </source>
</evidence>
<evidence type="ECO:0000313" key="4">
    <source>
        <dbReference type="Proteomes" id="UP000033533"/>
    </source>
</evidence>
<dbReference type="SUPFAM" id="SSF47413">
    <property type="entry name" value="lambda repressor-like DNA-binding domains"/>
    <property type="match status" value="1"/>
</dbReference>